<gene>
    <name evidence="4" type="ORF">GGP82_003400</name>
</gene>
<dbReference type="Proteomes" id="UP001155034">
    <property type="component" value="Unassembled WGS sequence"/>
</dbReference>
<sequence length="1114" mass="124812">MDLEEADQPSGSGEIPEKVQNRLEDWKKSLIDLSLRNRLLNYSPRKRSTVEIVDELPQITLRGLLQGETFVFDSKPEGSGEKGSSSSPEDSLPEDSPPEESLSGEKPQGGEMEESVSRSDESSNGPSESTLEESTSREDDTKEDGTEGDGTEGEETEERSGSRTLETGVELTSVAGQDLPDRHVDSRLQTPYTENRLSSKLLSLYRSAKSSVEEQGINTLYVALGMLKWYEDPTSDQTRRAPILLAPAQIERETARSGFELSLGEGDTILNPALREKLRRDFKIDLPQLPELTDVGEVVADEVFEGVREAIEGFGRWTLTQDVVLGEFQFQKFLMYQELKDHREEFASDDLVRSICNVGSGSVLGELPERVDEADLDEAMSPWDTTQVLDADSSQQRAILAVKEGCNLVIEGPPGTGKSQTIANLIAEALTDGKSVLFVSEKMAALDVVQSRLEDVGLGSYCAELHSNKTSKNRFTNDIARSLDQGQPPEPEVEEDLRKLKRRTQQLRAYVVALHESTEALGLSPFEGIGQLTKVENCPLVNVQFEAPLSVSRSGYDEARESLKELAVALEEVAPRKKHPLRGIGPISSGRTGQSRLRQQAEEVAGRLDQLRDSTQKLCDETGLNPPETFGRLQLTLDASSSAASSPGAEESLLRSEEWNQMPARAERLIEEGETFSSAQKEISGTLRPEALETSLDTQIQGLENYRDSGWIRYLNPKYWQFRFELKDHYVPGASPGGEAGSGGEEGLLQDLRAAKKCRESRDFIRENTELGEQLFGSRWEGIESDWQELREFADWITELRQYAIEEVLTDEAYRRAAEEKIDESRASRLREKAESQLSEARSAIEDFREKVKAEEGLEVDSAPSRSLQQVEDRLREIADGAGRLPEWTDFVGRRDRCLEGLTEDYVSAAFEEGVGPEDLEPSFRRAFFRHWVEAVFEKRPALRDFRGSVHESHIDDFRELDEKSKDAAVRRARYQLSQKRNELIKDEDLKEQVRYLNREAQKSRRVHPIRKIMERAGEAVKEIKPCFMMSPLSVSTYLPIEDTEFDLLIFDEASQITPEDAVGTFVRSDQVVVVGDSKQLPPTNFFSVQAEKGGAGRFEKGKIEDLETIVRAG</sequence>
<dbReference type="AlphaFoldDB" id="A0A9X2ZPL0"/>
<proteinExistence type="predicted"/>
<accession>A0A9X2ZPL0</accession>
<feature type="compositionally biased region" description="Acidic residues" evidence="2">
    <location>
        <begin position="146"/>
        <end position="157"/>
    </location>
</feature>
<evidence type="ECO:0000313" key="4">
    <source>
        <dbReference type="EMBL" id="MCS3866817.1"/>
    </source>
</evidence>
<feature type="region of interest" description="Disordered" evidence="2">
    <location>
        <begin position="1"/>
        <end position="20"/>
    </location>
</feature>
<reference evidence="4" key="1">
    <citation type="submission" date="2022-08" db="EMBL/GenBank/DDBJ databases">
        <title>Genomic Encyclopedia of Type Strains, Phase V (KMG-V): Genome sequencing to study the core and pangenomes of soil and plant-associated prokaryotes.</title>
        <authorList>
            <person name="Whitman W."/>
        </authorList>
    </citation>
    <scope>NUCLEOTIDE SEQUENCE</scope>
    <source>
        <strain evidence="4">SP2016B</strain>
    </source>
</reference>
<evidence type="ECO:0000313" key="5">
    <source>
        <dbReference type="Proteomes" id="UP001155034"/>
    </source>
</evidence>
<name>A0A9X2ZPL0_9BACT</name>
<organism evidence="4 5">
    <name type="scientific">Salinibacter ruber</name>
    <dbReference type="NCBI Taxonomy" id="146919"/>
    <lineage>
        <taxon>Bacteria</taxon>
        <taxon>Pseudomonadati</taxon>
        <taxon>Rhodothermota</taxon>
        <taxon>Rhodothermia</taxon>
        <taxon>Rhodothermales</taxon>
        <taxon>Salinibacteraceae</taxon>
        <taxon>Salinibacter</taxon>
    </lineage>
</organism>
<dbReference type="PANTHER" id="PTHR10887">
    <property type="entry name" value="DNA2/NAM7 HELICASE FAMILY"/>
    <property type="match status" value="1"/>
</dbReference>
<dbReference type="EMBL" id="JANTYZ010000022">
    <property type="protein sequence ID" value="MCS3866817.1"/>
    <property type="molecule type" value="Genomic_DNA"/>
</dbReference>
<dbReference type="SUPFAM" id="SSF52540">
    <property type="entry name" value="P-loop containing nucleoside triphosphate hydrolases"/>
    <property type="match status" value="1"/>
</dbReference>
<feature type="domain" description="DNA2/NAM7 helicase helicase" evidence="3">
    <location>
        <begin position="965"/>
        <end position="1084"/>
    </location>
</feature>
<feature type="domain" description="DNA2/NAM7 helicase helicase" evidence="3">
    <location>
        <begin position="392"/>
        <end position="501"/>
    </location>
</feature>
<feature type="coiled-coil region" evidence="1">
    <location>
        <begin position="831"/>
        <end position="858"/>
    </location>
</feature>
<feature type="region of interest" description="Disordered" evidence="2">
    <location>
        <begin position="72"/>
        <end position="185"/>
    </location>
</feature>
<protein>
    <submittedName>
        <fullName evidence="4">ElaB/YqjD/DUF883 family membrane-anchored ribosome-binding protein</fullName>
    </submittedName>
</protein>
<dbReference type="RefSeq" id="WP_259084265.1">
    <property type="nucleotide sequence ID" value="NZ_JANTYZ010000022.1"/>
</dbReference>
<comment type="caution">
    <text evidence="4">The sequence shown here is derived from an EMBL/GenBank/DDBJ whole genome shotgun (WGS) entry which is preliminary data.</text>
</comment>
<feature type="compositionally biased region" description="Basic and acidic residues" evidence="2">
    <location>
        <begin position="134"/>
        <end position="145"/>
    </location>
</feature>
<dbReference type="InterPro" id="IPR025103">
    <property type="entry name" value="DUF4011"/>
</dbReference>
<dbReference type="Gene3D" id="3.40.50.300">
    <property type="entry name" value="P-loop containing nucleotide triphosphate hydrolases"/>
    <property type="match status" value="2"/>
</dbReference>
<dbReference type="InterPro" id="IPR027417">
    <property type="entry name" value="P-loop_NTPase"/>
</dbReference>
<keyword evidence="1" id="KW-0175">Coiled coil</keyword>
<dbReference type="Pfam" id="PF13195">
    <property type="entry name" value="DUF4011"/>
    <property type="match status" value="1"/>
</dbReference>
<dbReference type="Pfam" id="PF13086">
    <property type="entry name" value="AAA_11"/>
    <property type="match status" value="2"/>
</dbReference>
<dbReference type="GO" id="GO:0004386">
    <property type="term" value="F:helicase activity"/>
    <property type="evidence" value="ECO:0007669"/>
    <property type="project" value="InterPro"/>
</dbReference>
<evidence type="ECO:0000256" key="1">
    <source>
        <dbReference type="SAM" id="Coils"/>
    </source>
</evidence>
<evidence type="ECO:0000259" key="3">
    <source>
        <dbReference type="Pfam" id="PF13086"/>
    </source>
</evidence>
<evidence type="ECO:0000256" key="2">
    <source>
        <dbReference type="SAM" id="MobiDB-lite"/>
    </source>
</evidence>
<dbReference type="InterPro" id="IPR041677">
    <property type="entry name" value="DNA2/NAM7_AAA_11"/>
</dbReference>
<dbReference type="InterPro" id="IPR045055">
    <property type="entry name" value="DNA2/NAM7-like"/>
</dbReference>